<dbReference type="AlphaFoldDB" id="A0A840I3Q8"/>
<protein>
    <recommendedName>
        <fullName evidence="3">CopG family transcriptional regulator</fullName>
    </recommendedName>
</protein>
<keyword evidence="2" id="KW-1185">Reference proteome</keyword>
<evidence type="ECO:0008006" key="3">
    <source>
        <dbReference type="Google" id="ProtNLM"/>
    </source>
</evidence>
<dbReference type="EMBL" id="JACHOB010000002">
    <property type="protein sequence ID" value="MBB4658844.1"/>
    <property type="molecule type" value="Genomic_DNA"/>
</dbReference>
<dbReference type="RefSeq" id="WP_183817017.1">
    <property type="nucleotide sequence ID" value="NZ_JACHOB010000002.1"/>
</dbReference>
<dbReference type="Proteomes" id="UP000563524">
    <property type="component" value="Unassembled WGS sequence"/>
</dbReference>
<proteinExistence type="predicted"/>
<gene>
    <name evidence="1" type="ORF">GGQ59_001358</name>
</gene>
<evidence type="ECO:0000313" key="2">
    <source>
        <dbReference type="Proteomes" id="UP000563524"/>
    </source>
</evidence>
<accession>A0A840I3Q8</accession>
<reference evidence="1 2" key="1">
    <citation type="submission" date="2020-08" db="EMBL/GenBank/DDBJ databases">
        <title>Genomic Encyclopedia of Type Strains, Phase IV (KMG-IV): sequencing the most valuable type-strain genomes for metagenomic binning, comparative biology and taxonomic classification.</title>
        <authorList>
            <person name="Goeker M."/>
        </authorList>
    </citation>
    <scope>NUCLEOTIDE SEQUENCE [LARGE SCALE GENOMIC DNA]</scope>
    <source>
        <strain evidence="1 2">DSM 102850</strain>
    </source>
</reference>
<organism evidence="1 2">
    <name type="scientific">Parvularcula dongshanensis</name>
    <dbReference type="NCBI Taxonomy" id="1173995"/>
    <lineage>
        <taxon>Bacteria</taxon>
        <taxon>Pseudomonadati</taxon>
        <taxon>Pseudomonadota</taxon>
        <taxon>Alphaproteobacteria</taxon>
        <taxon>Parvularculales</taxon>
        <taxon>Parvularculaceae</taxon>
        <taxon>Parvularcula</taxon>
    </lineage>
</organism>
<sequence length="68" mass="7849">MASSNEKRLSKLQILVTDSELTNIDDWRFDNRADNRSSAVRELIALGLLYSERHAEDASEELVRLRTE</sequence>
<evidence type="ECO:0000313" key="1">
    <source>
        <dbReference type="EMBL" id="MBB4658844.1"/>
    </source>
</evidence>
<name>A0A840I3Q8_9PROT</name>
<comment type="caution">
    <text evidence="1">The sequence shown here is derived from an EMBL/GenBank/DDBJ whole genome shotgun (WGS) entry which is preliminary data.</text>
</comment>